<protein>
    <submittedName>
        <fullName evidence="1">Arginine utilization protein RocB</fullName>
    </submittedName>
</protein>
<dbReference type="PANTHER" id="PTHR43808">
    <property type="entry name" value="ACETYLORNITHINE DEACETYLASE"/>
    <property type="match status" value="1"/>
</dbReference>
<proteinExistence type="predicted"/>
<dbReference type="OrthoDB" id="9815360at2"/>
<dbReference type="Pfam" id="PF01546">
    <property type="entry name" value="Peptidase_M20"/>
    <property type="match status" value="1"/>
</dbReference>
<dbReference type="Proteomes" id="UP000198668">
    <property type="component" value="Unassembled WGS sequence"/>
</dbReference>
<dbReference type="InterPro" id="IPR050072">
    <property type="entry name" value="Peptidase_M20A"/>
</dbReference>
<dbReference type="AlphaFoldDB" id="A0A1I3AR65"/>
<evidence type="ECO:0000313" key="2">
    <source>
        <dbReference type="Proteomes" id="UP000198668"/>
    </source>
</evidence>
<dbReference type="RefSeq" id="WP_092090771.1">
    <property type="nucleotide sequence ID" value="NZ_FOQE01000001.1"/>
</dbReference>
<keyword evidence="2" id="KW-1185">Reference proteome</keyword>
<dbReference type="InterPro" id="IPR012166">
    <property type="entry name" value="Uncharacterised_RocB"/>
</dbReference>
<dbReference type="PANTHER" id="PTHR43808:SF27">
    <property type="entry name" value="PROTEIN ROCB"/>
    <property type="match status" value="1"/>
</dbReference>
<dbReference type="SUPFAM" id="SSF53187">
    <property type="entry name" value="Zn-dependent exopeptidases"/>
    <property type="match status" value="1"/>
</dbReference>
<gene>
    <name evidence="1" type="ORF">SAMN04489868_101156</name>
</gene>
<sequence>MQSIKEILYRLVAEQSDTGTRQEVKMADTIYEMLMEDDYFRQHPQYCGKYLKEDALGRPVVWAMKPGKSKKTVILLGHYDAVELAPYGSLTAYALNPELLKQKMKETAIEDKQLKKDLDDDDWAFGRGMGDMKAGVAINLSFLLSDKAYDATLLFVSVPDEENLSSGAMQAVQLYQELQEQYDLEYTIALLGEPETKEKENISEIQVLEGSFGKIMPVVMTKGILSHVANIAQGLNSTFMLAEIVRNMEINPSFITHSLGQSTPLPTTLVMKDLKATYDVSTPQYSAACFNILFVDSKKPLAFLNDIRRITEQSMATVTQKYQQSFDKLVRLGNEQKDEMIDTSAKIVTITALEDLLQKKNEHFSNQKQQKIEQLKTAIQSGEWTLLEASLDYLKWLLTQYETTRPVVLIGFVPPYYPAVTNRKVEKDVESLLDGVAELTQASFGGTIKRASYMPNVCDISYLMNADPEGDRQFLQHLALTPDIYDVPVEKIAKLNIPVFMIGPTARNIHEVGERVFMPDVEHRIPLLIEKIIQNAAT</sequence>
<organism evidence="1 2">
    <name type="scientific">Pisciglobus halotolerans</name>
    <dbReference type="NCBI Taxonomy" id="745365"/>
    <lineage>
        <taxon>Bacteria</taxon>
        <taxon>Bacillati</taxon>
        <taxon>Bacillota</taxon>
        <taxon>Bacilli</taxon>
        <taxon>Lactobacillales</taxon>
        <taxon>Carnobacteriaceae</taxon>
    </lineage>
</organism>
<accession>A0A1I3AR65</accession>
<dbReference type="Gene3D" id="3.40.630.10">
    <property type="entry name" value="Zn peptidases"/>
    <property type="match status" value="1"/>
</dbReference>
<name>A0A1I3AR65_9LACT</name>
<dbReference type="PIRSF" id="PIRSF010386">
    <property type="entry name" value="RocB"/>
    <property type="match status" value="1"/>
</dbReference>
<reference evidence="1 2" key="1">
    <citation type="submission" date="2016-10" db="EMBL/GenBank/DDBJ databases">
        <authorList>
            <person name="de Groot N.N."/>
        </authorList>
    </citation>
    <scope>NUCLEOTIDE SEQUENCE [LARGE SCALE GENOMIC DNA]</scope>
    <source>
        <strain evidence="1 2">DSM 27630</strain>
    </source>
</reference>
<dbReference type="GO" id="GO:0016787">
    <property type="term" value="F:hydrolase activity"/>
    <property type="evidence" value="ECO:0007669"/>
    <property type="project" value="InterPro"/>
</dbReference>
<dbReference type="InterPro" id="IPR002933">
    <property type="entry name" value="Peptidase_M20"/>
</dbReference>
<dbReference type="EMBL" id="FOQE01000001">
    <property type="protein sequence ID" value="SFH52567.1"/>
    <property type="molecule type" value="Genomic_DNA"/>
</dbReference>
<evidence type="ECO:0000313" key="1">
    <source>
        <dbReference type="EMBL" id="SFH52567.1"/>
    </source>
</evidence>